<evidence type="ECO:0000256" key="1">
    <source>
        <dbReference type="ARBA" id="ARBA00002448"/>
    </source>
</evidence>
<dbReference type="InterPro" id="IPR000257">
    <property type="entry name" value="Uroporphyrinogen_deCOase"/>
</dbReference>
<evidence type="ECO:0000256" key="10">
    <source>
        <dbReference type="ARBA" id="ARBA00023239"/>
    </source>
</evidence>
<keyword evidence="11 12" id="KW-0627">Porphyrin biosynthesis</keyword>
<dbReference type="InterPro" id="IPR038071">
    <property type="entry name" value="UROD/MetE-like_sf"/>
</dbReference>
<dbReference type="EC" id="4.1.1.37" evidence="6 12"/>
<evidence type="ECO:0000259" key="15">
    <source>
        <dbReference type="PROSITE" id="PS00906"/>
    </source>
</evidence>
<feature type="binding site" evidence="12">
    <location>
        <position position="207"/>
    </location>
    <ligand>
        <name>substrate</name>
    </ligand>
</feature>
<gene>
    <name evidence="12" type="primary">hemE</name>
    <name evidence="17" type="ORF">CF386_03945</name>
</gene>
<dbReference type="UniPathway" id="UPA00251">
    <property type="reaction ID" value="UER00321"/>
</dbReference>
<dbReference type="PANTHER" id="PTHR21091:SF169">
    <property type="entry name" value="UROPORPHYRINOGEN DECARBOXYLASE"/>
    <property type="match status" value="1"/>
</dbReference>
<evidence type="ECO:0000256" key="4">
    <source>
        <dbReference type="ARBA" id="ARBA00009935"/>
    </source>
</evidence>
<feature type="binding site" evidence="12">
    <location>
        <position position="325"/>
    </location>
    <ligand>
        <name>substrate</name>
    </ligand>
</feature>
<evidence type="ECO:0000256" key="8">
    <source>
        <dbReference type="ARBA" id="ARBA00022490"/>
    </source>
</evidence>
<evidence type="ECO:0000256" key="9">
    <source>
        <dbReference type="ARBA" id="ARBA00022793"/>
    </source>
</evidence>
<dbReference type="PROSITE" id="PS00906">
    <property type="entry name" value="UROD_1"/>
    <property type="match status" value="1"/>
</dbReference>
<evidence type="ECO:0000256" key="12">
    <source>
        <dbReference type="HAMAP-Rule" id="MF_00218"/>
    </source>
</evidence>
<dbReference type="GO" id="GO:0004853">
    <property type="term" value="F:uroporphyrinogen decarboxylase activity"/>
    <property type="evidence" value="ECO:0007669"/>
    <property type="project" value="UniProtKB-UniRule"/>
</dbReference>
<accession>A0A220VD18</accession>
<dbReference type="InterPro" id="IPR006361">
    <property type="entry name" value="Uroporphyrinogen_deCO2ase_HemE"/>
</dbReference>
<feature type="domain" description="Uroporphyrinogen decarboxylase (URO-D)" evidence="15">
    <location>
        <begin position="19"/>
        <end position="28"/>
    </location>
</feature>
<comment type="function">
    <text evidence="1 12">Catalyzes the decarboxylation of four acetate groups of uroporphyrinogen-III to yield coproporphyrinogen-III.</text>
</comment>
<comment type="similarity">
    <text evidence="4 12 14">Belongs to the uroporphyrinogen decarboxylase family.</text>
</comment>
<keyword evidence="18" id="KW-1185">Reference proteome</keyword>
<keyword evidence="8 12" id="KW-0963">Cytoplasm</keyword>
<evidence type="ECO:0000256" key="13">
    <source>
        <dbReference type="RuleBase" id="RU000554"/>
    </source>
</evidence>
<dbReference type="PANTHER" id="PTHR21091">
    <property type="entry name" value="METHYLTETRAHYDROFOLATE:HOMOCYSTEINE METHYLTRANSFERASE RELATED"/>
    <property type="match status" value="1"/>
</dbReference>
<dbReference type="KEGG" id="pmai:CF386_03945"/>
<evidence type="ECO:0000256" key="14">
    <source>
        <dbReference type="RuleBase" id="RU004169"/>
    </source>
</evidence>
<dbReference type="HAMAP" id="MF_00218">
    <property type="entry name" value="URO_D"/>
    <property type="match status" value="1"/>
</dbReference>
<evidence type="ECO:0000256" key="5">
    <source>
        <dbReference type="ARBA" id="ARBA00011738"/>
    </source>
</evidence>
<comment type="pathway">
    <text evidence="3 12 13">Porphyrin-containing compound metabolism; protoporphyrin-IX biosynthesis; coproporphyrinogen-III from 5-aminolevulinate: step 4/4.</text>
</comment>
<comment type="catalytic activity">
    <reaction evidence="12 13">
        <text>uroporphyrinogen III + 4 H(+) = coproporphyrinogen III + 4 CO2</text>
        <dbReference type="Rhea" id="RHEA:19865"/>
        <dbReference type="ChEBI" id="CHEBI:15378"/>
        <dbReference type="ChEBI" id="CHEBI:16526"/>
        <dbReference type="ChEBI" id="CHEBI:57308"/>
        <dbReference type="ChEBI" id="CHEBI:57309"/>
        <dbReference type="EC" id="4.1.1.37"/>
    </reaction>
</comment>
<evidence type="ECO:0000256" key="3">
    <source>
        <dbReference type="ARBA" id="ARBA00004804"/>
    </source>
</evidence>
<dbReference type="GO" id="GO:0005829">
    <property type="term" value="C:cytosol"/>
    <property type="evidence" value="ECO:0007669"/>
    <property type="project" value="TreeGrafter"/>
</dbReference>
<dbReference type="RefSeq" id="WP_089073143.1">
    <property type="nucleotide sequence ID" value="NZ_CBCSAM010000013.1"/>
</dbReference>
<comment type="caution">
    <text evidence="12">Lacks conserved residue(s) required for the propagation of feature annotation.</text>
</comment>
<comment type="subcellular location">
    <subcellularLocation>
        <location evidence="2 12">Cytoplasm</location>
    </subcellularLocation>
</comment>
<keyword evidence="10 12" id="KW-0456">Lyase</keyword>
<sequence length="352" mass="39750">MKNNNYLNAIYKKPIEHTPIWIMRQAGRYLPEYREVRKKAGDSFISLMKNPDLACEVTLQPLKRFKLDAAILFSDILTIPEAMNLGLSFGKGEGPKISKPIVNKSDILNLPILDTANDLNYVYKAISLIKTKLNETVPLIGFSGSPWTIATYMVEGGGSKTFTKIKSMMYKNPKELHLLLENLTENIVDYLVNQVKTGVDAIKIFDSWGGVLGRREYNEFSLRYMIKIVEKLKSCFYDKKIPITIFTKNGGLWLEDIANSGCDMVGLDWTIDICDALDRIGDKVAVEGNMDPCVLFGTKDKIEQEVEYILKQVNGRRGFVFNLGHGIQKETPIESVSTLVNKVHHYSAGECY</sequence>
<evidence type="ECO:0000313" key="18">
    <source>
        <dbReference type="Proteomes" id="UP000242175"/>
    </source>
</evidence>
<dbReference type="FunFam" id="3.20.20.210:FF:000001">
    <property type="entry name" value="Uroporphyrinogen decarboxylase"/>
    <property type="match status" value="1"/>
</dbReference>
<evidence type="ECO:0000313" key="17">
    <source>
        <dbReference type="EMBL" id="ASK78235.1"/>
    </source>
</evidence>
<organism evidence="17 18">
    <name type="scientific">Paraphotobacterium marinum</name>
    <dbReference type="NCBI Taxonomy" id="1755811"/>
    <lineage>
        <taxon>Bacteria</taxon>
        <taxon>Pseudomonadati</taxon>
        <taxon>Pseudomonadota</taxon>
        <taxon>Gammaproteobacteria</taxon>
        <taxon>Vibrionales</taxon>
        <taxon>Vibrionaceae</taxon>
        <taxon>Paraphotobacterium</taxon>
    </lineage>
</organism>
<dbReference type="PROSITE" id="PS00907">
    <property type="entry name" value="UROD_2"/>
    <property type="match status" value="1"/>
</dbReference>
<evidence type="ECO:0000256" key="11">
    <source>
        <dbReference type="ARBA" id="ARBA00023244"/>
    </source>
</evidence>
<evidence type="ECO:0000256" key="6">
    <source>
        <dbReference type="ARBA" id="ARBA00012288"/>
    </source>
</evidence>
<dbReference type="SUPFAM" id="SSF51726">
    <property type="entry name" value="UROD/MetE-like"/>
    <property type="match status" value="1"/>
</dbReference>
<feature type="binding site" evidence="12">
    <location>
        <position position="152"/>
    </location>
    <ligand>
        <name>substrate</name>
    </ligand>
</feature>
<evidence type="ECO:0000256" key="2">
    <source>
        <dbReference type="ARBA" id="ARBA00004496"/>
    </source>
</evidence>
<feature type="binding site" evidence="12">
    <location>
        <position position="75"/>
    </location>
    <ligand>
        <name>substrate</name>
    </ligand>
</feature>
<dbReference type="Proteomes" id="UP000242175">
    <property type="component" value="Chromosome large"/>
</dbReference>
<dbReference type="Pfam" id="PF01208">
    <property type="entry name" value="URO-D"/>
    <property type="match status" value="1"/>
</dbReference>
<dbReference type="EMBL" id="CP022355">
    <property type="protein sequence ID" value="ASK78235.1"/>
    <property type="molecule type" value="Genomic_DNA"/>
</dbReference>
<dbReference type="OrthoDB" id="9806656at2"/>
<dbReference type="AlphaFoldDB" id="A0A220VD18"/>
<feature type="domain" description="Uroporphyrinogen decarboxylase (URO-D)" evidence="16">
    <location>
        <begin position="140"/>
        <end position="156"/>
    </location>
</feature>
<evidence type="ECO:0000256" key="7">
    <source>
        <dbReference type="ARBA" id="ARBA00014308"/>
    </source>
</evidence>
<feature type="binding site" evidence="12">
    <location>
        <begin position="24"/>
        <end position="28"/>
    </location>
    <ligand>
        <name>substrate</name>
    </ligand>
</feature>
<protein>
    <recommendedName>
        <fullName evidence="7 12">Uroporphyrinogen decarboxylase</fullName>
        <shortName evidence="12">UPD</shortName>
        <shortName evidence="12">URO-D</shortName>
        <ecNumber evidence="6 12">4.1.1.37</ecNumber>
    </recommendedName>
</protein>
<dbReference type="Gene3D" id="3.20.20.210">
    <property type="match status" value="1"/>
</dbReference>
<keyword evidence="9 12" id="KW-0210">Decarboxylase</keyword>
<proteinExistence type="inferred from homology"/>
<dbReference type="NCBIfam" id="TIGR01464">
    <property type="entry name" value="hemE"/>
    <property type="match status" value="1"/>
</dbReference>
<feature type="site" description="Transition state stabilizer" evidence="12">
    <location>
        <position position="75"/>
    </location>
</feature>
<reference evidence="17 18" key="1">
    <citation type="journal article" date="2016" name="Int. J. Syst. Evol. Microbiol.">
        <title>Paraphotobacterium marinum gen. nov., sp. nov., a member of the family Vibrionaceae, isolated from surface seawater.</title>
        <authorList>
            <person name="Huang Z."/>
            <person name="Dong C."/>
            <person name="Shao Z."/>
        </authorList>
    </citation>
    <scope>NUCLEOTIDE SEQUENCE [LARGE SCALE GENOMIC DNA]</scope>
    <source>
        <strain evidence="17 18">NSCS20N07D</strain>
    </source>
</reference>
<name>A0A220VD18_9GAMM</name>
<dbReference type="CDD" id="cd00717">
    <property type="entry name" value="URO-D"/>
    <property type="match status" value="1"/>
</dbReference>
<dbReference type="GO" id="GO:0019353">
    <property type="term" value="P:protoporphyrinogen IX biosynthetic process from glutamate"/>
    <property type="evidence" value="ECO:0007669"/>
    <property type="project" value="TreeGrafter"/>
</dbReference>
<evidence type="ECO:0000259" key="16">
    <source>
        <dbReference type="PROSITE" id="PS00907"/>
    </source>
</evidence>
<comment type="subunit">
    <text evidence="5 12">Homodimer.</text>
</comment>